<feature type="domain" description="Fido" evidence="3">
    <location>
        <begin position="181"/>
        <end position="338"/>
    </location>
</feature>
<dbReference type="InterPro" id="IPR040198">
    <property type="entry name" value="Fido_containing"/>
</dbReference>
<feature type="active site" evidence="1">
    <location>
        <position position="273"/>
    </location>
</feature>
<evidence type="ECO:0000259" key="3">
    <source>
        <dbReference type="PROSITE" id="PS51459"/>
    </source>
</evidence>
<dbReference type="PANTHER" id="PTHR13504:SF38">
    <property type="entry name" value="FIDO DOMAIN-CONTAINING PROTEIN"/>
    <property type="match status" value="1"/>
</dbReference>
<evidence type="ECO:0000313" key="5">
    <source>
        <dbReference type="Proteomes" id="UP000243629"/>
    </source>
</evidence>
<dbReference type="SUPFAM" id="SSF140931">
    <property type="entry name" value="Fic-like"/>
    <property type="match status" value="1"/>
</dbReference>
<evidence type="ECO:0000256" key="1">
    <source>
        <dbReference type="PIRSR" id="PIRSR640198-1"/>
    </source>
</evidence>
<accession>A0A1I4TLR4</accession>
<organism evidence="4 5">
    <name type="scientific">Halopseudomonas yangmingensis</name>
    <dbReference type="NCBI Taxonomy" id="1720063"/>
    <lineage>
        <taxon>Bacteria</taxon>
        <taxon>Pseudomonadati</taxon>
        <taxon>Pseudomonadota</taxon>
        <taxon>Gammaproteobacteria</taxon>
        <taxon>Pseudomonadales</taxon>
        <taxon>Pseudomonadaceae</taxon>
        <taxon>Halopseudomonas</taxon>
    </lineage>
</organism>
<keyword evidence="2" id="KW-0067">ATP-binding</keyword>
<keyword evidence="2" id="KW-0547">Nucleotide-binding</keyword>
<evidence type="ECO:0000313" key="4">
    <source>
        <dbReference type="EMBL" id="SFM77563.1"/>
    </source>
</evidence>
<keyword evidence="5" id="KW-1185">Reference proteome</keyword>
<evidence type="ECO:0000256" key="2">
    <source>
        <dbReference type="PIRSR" id="PIRSR640198-2"/>
    </source>
</evidence>
<dbReference type="OrthoDB" id="9807853at2"/>
<proteinExistence type="predicted"/>
<dbReference type="PANTHER" id="PTHR13504">
    <property type="entry name" value="FIDO DOMAIN-CONTAINING PROTEIN DDB_G0283145"/>
    <property type="match status" value="1"/>
</dbReference>
<dbReference type="Proteomes" id="UP000243629">
    <property type="component" value="Unassembled WGS sequence"/>
</dbReference>
<dbReference type="RefSeq" id="WP_093477794.1">
    <property type="nucleotide sequence ID" value="NZ_FOUI01000015.1"/>
</dbReference>
<feature type="binding site" evidence="2">
    <location>
        <begin position="277"/>
        <end position="284"/>
    </location>
    <ligand>
        <name>ATP</name>
        <dbReference type="ChEBI" id="CHEBI:30616"/>
    </ligand>
</feature>
<dbReference type="GO" id="GO:0005524">
    <property type="term" value="F:ATP binding"/>
    <property type="evidence" value="ECO:0007669"/>
    <property type="project" value="UniProtKB-KW"/>
</dbReference>
<reference evidence="5" key="1">
    <citation type="submission" date="2016-10" db="EMBL/GenBank/DDBJ databases">
        <authorList>
            <person name="Varghese N."/>
            <person name="Submissions S."/>
        </authorList>
    </citation>
    <scope>NUCLEOTIDE SEQUENCE [LARGE SCALE GENOMIC DNA]</scope>
    <source>
        <strain evidence="5">DSM 24213</strain>
    </source>
</reference>
<dbReference type="EMBL" id="FOUI01000015">
    <property type="protein sequence ID" value="SFM77563.1"/>
    <property type="molecule type" value="Genomic_DNA"/>
</dbReference>
<dbReference type="AlphaFoldDB" id="A0A1I4TLR4"/>
<dbReference type="STRING" id="1720063.SAMN05216217_1153"/>
<dbReference type="InterPro" id="IPR036597">
    <property type="entry name" value="Fido-like_dom_sf"/>
</dbReference>
<dbReference type="PROSITE" id="PS51459">
    <property type="entry name" value="FIDO"/>
    <property type="match status" value="1"/>
</dbReference>
<dbReference type="InterPro" id="IPR003812">
    <property type="entry name" value="Fido"/>
</dbReference>
<gene>
    <name evidence="4" type="ORF">SAMN05216217_1153</name>
</gene>
<protein>
    <submittedName>
        <fullName evidence="4">Fic family protein</fullName>
    </submittedName>
</protein>
<sequence>MAKSRVEKAPLLDLPDDFQVIAPLLKICDVTDSQGRYLHWSQLKWRLPKDQAASIWKAIKFKRMSQYKRLTLTDEAGQPFQYCTPHSMEAMLYQLVKIAGGNVGAIADSVASDNLQNKFLVSSLIMEEAITSAQLEGASTTREVAKKMLEEEREPVNEDERMILNNYLLLKYAEQHKSSTLTTDVILEFHRIATSGTTENNVIPGQFRIDNDIYIEDGDGNIAHQPPDFSLIVDRIQALCTFANTEHTGLNGSDFIHPVIKAIILHFMLGYEHPFRDGNGRTARAVFYWFMLRSEYHLFKYVSISKLLKEKPKDYGLSFMYTEKDDNDLTYFIYYQLEIITRAFDELKRYLDKKADEFKKISETLEKTAWGNKLNFIQKDLIKKAVKEPGRVFSSKAVSSAYSVSVNTARTHLEKLTEMKLFFSTKDGKTILYIAPSDILTRLNTGKV</sequence>
<name>A0A1I4TLR4_9GAMM</name>
<dbReference type="Gene3D" id="1.10.3290.10">
    <property type="entry name" value="Fido-like domain"/>
    <property type="match status" value="1"/>
</dbReference>
<dbReference type="Pfam" id="PF02661">
    <property type="entry name" value="Fic"/>
    <property type="match status" value="1"/>
</dbReference>